<dbReference type="AlphaFoldDB" id="Q47NN1"/>
<dbReference type="EMBL" id="CP000088">
    <property type="protein sequence ID" value="AAZ55938.1"/>
    <property type="molecule type" value="Genomic_DNA"/>
</dbReference>
<protein>
    <submittedName>
        <fullName evidence="2">Putative regulatory protein</fullName>
    </submittedName>
</protein>
<evidence type="ECO:0000259" key="1">
    <source>
        <dbReference type="Pfam" id="PF19054"/>
    </source>
</evidence>
<gene>
    <name evidence="2" type="ordered locus">Tfu_1905</name>
</gene>
<sequence>MERARVLDDPEKTLDIVLGEPVLYARICPSRVMVGRLDRIVELIARKGTVIGIVPLHVRLPAIPEHGFWIFDDDRVNVETIGAELSLTDHNAIEPYRRVFAELSRAALRRQAALRLVARARYQLVPDRTGMEDGNAPTSRT</sequence>
<reference evidence="2" key="1">
    <citation type="submission" date="2005-07" db="EMBL/GenBank/DDBJ databases">
        <title>Complete sequence of Thermobifida fusca YX.</title>
        <authorList>
            <consortium name="US DOE Joint Genome Institute"/>
            <person name="Copeland A."/>
            <person name="Lucas S."/>
            <person name="Lapidus A."/>
            <person name="Barry K."/>
            <person name="Detter J.C."/>
            <person name="Glavina T."/>
            <person name="Hammon N."/>
            <person name="Israni S."/>
            <person name="Pitluck S."/>
            <person name="Di Bartolo G."/>
            <person name="Chain P."/>
            <person name="Schmutz J."/>
            <person name="Larimer F."/>
            <person name="Land M."/>
            <person name="Lykidis A."/>
            <person name="Richardson P."/>
        </authorList>
    </citation>
    <scope>NUCLEOTIDE SEQUENCE</scope>
    <source>
        <strain evidence="2">YX</strain>
    </source>
</reference>
<dbReference type="OrthoDB" id="4966777at2"/>
<name>Q47NN1_THEFY</name>
<dbReference type="InterPro" id="IPR043917">
    <property type="entry name" value="DUF5753"/>
</dbReference>
<dbReference type="Pfam" id="PF19054">
    <property type="entry name" value="DUF5753"/>
    <property type="match status" value="1"/>
</dbReference>
<dbReference type="HOGENOM" id="CLU_055817_2_2_11"/>
<evidence type="ECO:0000313" key="2">
    <source>
        <dbReference type="EMBL" id="AAZ55938.1"/>
    </source>
</evidence>
<dbReference type="KEGG" id="tfu:Tfu_1905"/>
<accession>Q47NN1</accession>
<dbReference type="eggNOG" id="COG1396">
    <property type="taxonomic scope" value="Bacteria"/>
</dbReference>
<organism evidence="2">
    <name type="scientific">Thermobifida fusca (strain YX)</name>
    <dbReference type="NCBI Taxonomy" id="269800"/>
    <lineage>
        <taxon>Bacteria</taxon>
        <taxon>Bacillati</taxon>
        <taxon>Actinomycetota</taxon>
        <taxon>Actinomycetes</taxon>
        <taxon>Streptosporangiales</taxon>
        <taxon>Nocardiopsidaceae</taxon>
        <taxon>Thermobifida</taxon>
    </lineage>
</organism>
<proteinExistence type="predicted"/>
<dbReference type="STRING" id="269800.Tfu_1905"/>
<feature type="domain" description="DUF5753" evidence="1">
    <location>
        <begin position="1"/>
        <end position="118"/>
    </location>
</feature>